<reference evidence="1 2" key="1">
    <citation type="submission" date="2015-03" db="EMBL/GenBank/DDBJ databases">
        <authorList>
            <person name="Murphy D."/>
        </authorList>
    </citation>
    <scope>NUCLEOTIDE SEQUENCE [LARGE SCALE GENOMIC DNA]</scope>
    <source>
        <strain evidence="1 2">BR165/97</strain>
    </source>
</reference>
<gene>
    <name evidence="1" type="ORF">ERS008530_04766</name>
</gene>
<accession>A0A0T9N662</accession>
<organism evidence="1 2">
    <name type="scientific">Yersinia intermedia</name>
    <dbReference type="NCBI Taxonomy" id="631"/>
    <lineage>
        <taxon>Bacteria</taxon>
        <taxon>Pseudomonadati</taxon>
        <taxon>Pseudomonadota</taxon>
        <taxon>Gammaproteobacteria</taxon>
        <taxon>Enterobacterales</taxon>
        <taxon>Yersiniaceae</taxon>
        <taxon>Yersinia</taxon>
    </lineage>
</organism>
<dbReference type="Proteomes" id="UP000038750">
    <property type="component" value="Unassembled WGS sequence"/>
</dbReference>
<dbReference type="AlphaFoldDB" id="A0A0T9N662"/>
<proteinExistence type="predicted"/>
<sequence>MLLLSDLTPAPNTELRLLFTSAARSVVSPAAATVPVLLNVPAVVSWVLPCA</sequence>
<evidence type="ECO:0000313" key="1">
    <source>
        <dbReference type="EMBL" id="CNG80699.1"/>
    </source>
</evidence>
<name>A0A0T9N662_YERIN</name>
<evidence type="ECO:0000313" key="2">
    <source>
        <dbReference type="Proteomes" id="UP000038750"/>
    </source>
</evidence>
<dbReference type="EMBL" id="CPZJ01000047">
    <property type="protein sequence ID" value="CNG80699.1"/>
    <property type="molecule type" value="Genomic_DNA"/>
</dbReference>
<protein>
    <submittedName>
        <fullName evidence="1">Uncharacterized protein</fullName>
    </submittedName>
</protein>